<feature type="coiled-coil region" evidence="1">
    <location>
        <begin position="164"/>
        <end position="205"/>
    </location>
</feature>
<sequence length="319" mass="36473">SNEIESNNTEIASLKEELLSIKGSLETANTALSEWTNWGQSKMAEYDTLFKSYEEYVNAYNTINAELTTLKETTKPTPSVETMDKNTEKSLVEGVENKEYEDLKLQLSSSMGEIEKLKRRFKTFVFQMEKELNAIKKSEGGGSNTTECSDQELSAKNLELSQGLSSLQDELLESAKNMEDLNNERQELENKVDQLLHDNEVLRNVRADYESLRIKYDSLMSTNMDPNAAELNSQWETELQRKNEMLATMESELNNERLELDKSLRENKQLNSQMNLWKEQILTDPSNPGLSPENELHCARQAASAFQVQVEQLTTELTK</sequence>
<dbReference type="AlphaFoldDB" id="A0A7T8GV31"/>
<feature type="coiled-coil region" evidence="1">
    <location>
        <begin position="232"/>
        <end position="280"/>
    </location>
</feature>
<dbReference type="Proteomes" id="UP000595437">
    <property type="component" value="Chromosome 13"/>
</dbReference>
<organism evidence="2 3">
    <name type="scientific">Caligus rogercresseyi</name>
    <name type="common">Sea louse</name>
    <dbReference type="NCBI Taxonomy" id="217165"/>
    <lineage>
        <taxon>Eukaryota</taxon>
        <taxon>Metazoa</taxon>
        <taxon>Ecdysozoa</taxon>
        <taxon>Arthropoda</taxon>
        <taxon>Crustacea</taxon>
        <taxon>Multicrustacea</taxon>
        <taxon>Hexanauplia</taxon>
        <taxon>Copepoda</taxon>
        <taxon>Siphonostomatoida</taxon>
        <taxon>Caligidae</taxon>
        <taxon>Caligus</taxon>
    </lineage>
</organism>
<name>A0A7T8GV31_CALRO</name>
<accession>A0A7T8GV31</accession>
<gene>
    <name evidence="2" type="ORF">FKW44_018626</name>
</gene>
<keyword evidence="3" id="KW-1185">Reference proteome</keyword>
<proteinExistence type="predicted"/>
<evidence type="ECO:0000256" key="1">
    <source>
        <dbReference type="SAM" id="Coils"/>
    </source>
</evidence>
<evidence type="ECO:0000313" key="2">
    <source>
        <dbReference type="EMBL" id="QQP38131.1"/>
    </source>
</evidence>
<evidence type="ECO:0000313" key="3">
    <source>
        <dbReference type="Proteomes" id="UP000595437"/>
    </source>
</evidence>
<keyword evidence="1" id="KW-0175">Coiled coil</keyword>
<feature type="non-terminal residue" evidence="2">
    <location>
        <position position="1"/>
    </location>
</feature>
<feature type="non-terminal residue" evidence="2">
    <location>
        <position position="319"/>
    </location>
</feature>
<dbReference type="EMBL" id="CP045902">
    <property type="protein sequence ID" value="QQP38131.1"/>
    <property type="molecule type" value="Genomic_DNA"/>
</dbReference>
<reference evidence="3" key="1">
    <citation type="submission" date="2021-01" db="EMBL/GenBank/DDBJ databases">
        <title>Caligus Genome Assembly.</title>
        <authorList>
            <person name="Gallardo-Escarate C."/>
        </authorList>
    </citation>
    <scope>NUCLEOTIDE SEQUENCE [LARGE SCALE GENOMIC DNA]</scope>
</reference>
<protein>
    <submittedName>
        <fullName evidence="2">Uncharacterized protein</fullName>
    </submittedName>
</protein>